<dbReference type="CDD" id="cd06006">
    <property type="entry name" value="R3H_unknown_2"/>
    <property type="match status" value="1"/>
</dbReference>
<keyword evidence="4" id="KW-0677">Repeat</keyword>
<feature type="compositionally biased region" description="Basic and acidic residues" evidence="11">
    <location>
        <begin position="46"/>
        <end position="58"/>
    </location>
</feature>
<dbReference type="SUPFAM" id="SSF82708">
    <property type="entry name" value="R3H domain"/>
    <property type="match status" value="1"/>
</dbReference>
<dbReference type="SUPFAM" id="SSF57850">
    <property type="entry name" value="RING/U-box"/>
    <property type="match status" value="1"/>
</dbReference>
<evidence type="ECO:0000256" key="6">
    <source>
        <dbReference type="ARBA" id="ARBA00022833"/>
    </source>
</evidence>
<keyword evidence="5 10" id="KW-0863">Zinc-finger</keyword>
<evidence type="ECO:0000259" key="14">
    <source>
        <dbReference type="PROSITE" id="PS51061"/>
    </source>
</evidence>
<organism evidence="15 16">
    <name type="scientific">Candida parapsilosis</name>
    <name type="common">Yeast</name>
    <dbReference type="NCBI Taxonomy" id="5480"/>
    <lineage>
        <taxon>Eukaryota</taxon>
        <taxon>Fungi</taxon>
        <taxon>Dikarya</taxon>
        <taxon>Ascomycota</taxon>
        <taxon>Saccharomycotina</taxon>
        <taxon>Pichiomycetes</taxon>
        <taxon>Debaryomycetaceae</taxon>
        <taxon>Candida/Lodderomyces clade</taxon>
        <taxon>Candida</taxon>
    </lineage>
</organism>
<dbReference type="CDD" id="cd06008">
    <property type="entry name" value="NF-X1-zinc-finger"/>
    <property type="match status" value="3"/>
</dbReference>
<dbReference type="InterPro" id="IPR000967">
    <property type="entry name" value="Znf_NFX1"/>
</dbReference>
<dbReference type="InterPro" id="IPR019787">
    <property type="entry name" value="Znf_PHD-finger"/>
</dbReference>
<dbReference type="PROSITE" id="PS50016">
    <property type="entry name" value="ZF_PHD_2"/>
    <property type="match status" value="1"/>
</dbReference>
<feature type="domain" description="R3H" evidence="14">
    <location>
        <begin position="729"/>
        <end position="791"/>
    </location>
</feature>
<evidence type="ECO:0000256" key="9">
    <source>
        <dbReference type="ARBA" id="ARBA00023242"/>
    </source>
</evidence>
<evidence type="ECO:0000256" key="10">
    <source>
        <dbReference type="PROSITE-ProRule" id="PRU00175"/>
    </source>
</evidence>
<dbReference type="InterPro" id="IPR034077">
    <property type="entry name" value="R3H_FAP1"/>
</dbReference>
<dbReference type="PANTHER" id="PTHR12360:SF12">
    <property type="entry name" value="TRANSCRIPTIONAL REPRESSOR NF-X1"/>
    <property type="match status" value="1"/>
</dbReference>
<dbReference type="GO" id="GO:0008270">
    <property type="term" value="F:zinc ion binding"/>
    <property type="evidence" value="ECO:0007669"/>
    <property type="project" value="UniProtKB-KW"/>
</dbReference>
<dbReference type="GO" id="GO:0070651">
    <property type="term" value="P:nonfunctional rRNA decay"/>
    <property type="evidence" value="ECO:0007669"/>
    <property type="project" value="EnsemblFungi"/>
</dbReference>
<feature type="region of interest" description="Disordered" evidence="11">
    <location>
        <begin position="1"/>
        <end position="61"/>
    </location>
</feature>
<feature type="domain" description="RING-type" evidence="13">
    <location>
        <begin position="79"/>
        <end position="130"/>
    </location>
</feature>
<accession>A0A8X7NKW9</accession>
<dbReference type="OrthoDB" id="6512771at2759"/>
<dbReference type="GO" id="GO:0000122">
    <property type="term" value="P:negative regulation of transcription by RNA polymerase II"/>
    <property type="evidence" value="ECO:0007669"/>
    <property type="project" value="TreeGrafter"/>
</dbReference>
<proteinExistence type="inferred from homology"/>
<dbReference type="PROSITE" id="PS51061">
    <property type="entry name" value="R3H"/>
    <property type="match status" value="1"/>
</dbReference>
<dbReference type="GO" id="GO:0005737">
    <property type="term" value="C:cytoplasm"/>
    <property type="evidence" value="ECO:0007669"/>
    <property type="project" value="EnsemblFungi"/>
</dbReference>
<evidence type="ECO:0000256" key="1">
    <source>
        <dbReference type="ARBA" id="ARBA00004123"/>
    </source>
</evidence>
<evidence type="ECO:0000256" key="11">
    <source>
        <dbReference type="SAM" id="MobiDB-lite"/>
    </source>
</evidence>
<reference evidence="15" key="1">
    <citation type="submission" date="2020-03" db="EMBL/GenBank/DDBJ databases">
        <title>FDA dAtabase for Regulatory Grade micrObial Sequences (FDA-ARGOS): Supporting development and validation of Infectious Disease Dx tests.</title>
        <authorList>
            <person name="Campos J."/>
            <person name="Goldberg B."/>
            <person name="Tallon L."/>
            <person name="Sadzewicz L."/>
            <person name="Vavikolanu K."/>
            <person name="Mehta A."/>
            <person name="Aluvathingal J."/>
            <person name="Nadendla S."/>
            <person name="Nandy P."/>
            <person name="Geyer C."/>
            <person name="Yan Y."/>
            <person name="Sichtig H."/>
        </authorList>
    </citation>
    <scope>NUCLEOTIDE SEQUENCE [LARGE SCALE GENOMIC DNA]</scope>
    <source>
        <strain evidence="15">FDAARGOS_652</strain>
    </source>
</reference>
<dbReference type="Proteomes" id="UP000590412">
    <property type="component" value="Unassembled WGS sequence"/>
</dbReference>
<evidence type="ECO:0000256" key="8">
    <source>
        <dbReference type="ARBA" id="ARBA00023163"/>
    </source>
</evidence>
<evidence type="ECO:0000256" key="7">
    <source>
        <dbReference type="ARBA" id="ARBA00023015"/>
    </source>
</evidence>
<keyword evidence="7" id="KW-0805">Transcription regulation</keyword>
<evidence type="ECO:0000313" key="16">
    <source>
        <dbReference type="Proteomes" id="UP000590412"/>
    </source>
</evidence>
<dbReference type="Pfam" id="PF01424">
    <property type="entry name" value="R3H"/>
    <property type="match status" value="1"/>
</dbReference>
<keyword evidence="9" id="KW-0539">Nucleus</keyword>
<dbReference type="AlphaFoldDB" id="A0A8X7NKW9"/>
<dbReference type="InterPro" id="IPR036867">
    <property type="entry name" value="R3H_dom_sf"/>
</dbReference>
<dbReference type="GO" id="GO:0000981">
    <property type="term" value="F:DNA-binding transcription factor activity, RNA polymerase II-specific"/>
    <property type="evidence" value="ECO:0007669"/>
    <property type="project" value="TreeGrafter"/>
</dbReference>
<dbReference type="PROSITE" id="PS50089">
    <property type="entry name" value="ZF_RING_2"/>
    <property type="match status" value="1"/>
</dbReference>
<gene>
    <name evidence="15" type="ORF">FOB60_003273</name>
</gene>
<evidence type="ECO:0000256" key="4">
    <source>
        <dbReference type="ARBA" id="ARBA00022737"/>
    </source>
</evidence>
<evidence type="ECO:0000259" key="12">
    <source>
        <dbReference type="PROSITE" id="PS50016"/>
    </source>
</evidence>
<comment type="similarity">
    <text evidence="2">Belongs to the NFX1 family.</text>
</comment>
<protein>
    <submittedName>
        <fullName evidence="15">R3H domain family protein</fullName>
    </submittedName>
</protein>
<dbReference type="GO" id="GO:0000977">
    <property type="term" value="F:RNA polymerase II transcription regulatory region sequence-specific DNA binding"/>
    <property type="evidence" value="ECO:0007669"/>
    <property type="project" value="TreeGrafter"/>
</dbReference>
<comment type="subcellular location">
    <subcellularLocation>
        <location evidence="1">Nucleus</location>
    </subcellularLocation>
</comment>
<comment type="caution">
    <text evidence="15">The sequence shown here is derived from an EMBL/GenBank/DDBJ whole genome shotgun (WGS) entry which is preliminary data.</text>
</comment>
<keyword evidence="8" id="KW-0804">Transcription</keyword>
<feature type="domain" description="PHD-type" evidence="12">
    <location>
        <begin position="76"/>
        <end position="132"/>
    </location>
</feature>
<dbReference type="GO" id="GO:0005634">
    <property type="term" value="C:nucleus"/>
    <property type="evidence" value="ECO:0007669"/>
    <property type="project" value="UniProtKB-SubCell"/>
</dbReference>
<dbReference type="InterPro" id="IPR034078">
    <property type="entry name" value="NFX1_fam"/>
</dbReference>
<name>A0A8X7NKW9_CANPA</name>
<dbReference type="Gene3D" id="3.30.1370.50">
    <property type="entry name" value="R3H-like domain"/>
    <property type="match status" value="1"/>
</dbReference>
<dbReference type="InterPro" id="IPR001841">
    <property type="entry name" value="Znf_RING"/>
</dbReference>
<dbReference type="Pfam" id="PF01422">
    <property type="entry name" value="zf-NF-X1"/>
    <property type="match status" value="4"/>
</dbReference>
<evidence type="ECO:0000313" key="15">
    <source>
        <dbReference type="EMBL" id="KAF6053017.1"/>
    </source>
</evidence>
<keyword evidence="6" id="KW-0862">Zinc</keyword>
<dbReference type="SMART" id="SM00393">
    <property type="entry name" value="R3H"/>
    <property type="match status" value="1"/>
</dbReference>
<dbReference type="EMBL" id="JABWAB010000004">
    <property type="protein sequence ID" value="KAF6053017.1"/>
    <property type="molecule type" value="Genomic_DNA"/>
</dbReference>
<dbReference type="SMART" id="SM00438">
    <property type="entry name" value="ZnF_NFX"/>
    <property type="match status" value="6"/>
</dbReference>
<evidence type="ECO:0000256" key="5">
    <source>
        <dbReference type="ARBA" id="ARBA00022771"/>
    </source>
</evidence>
<evidence type="ECO:0000256" key="3">
    <source>
        <dbReference type="ARBA" id="ARBA00022723"/>
    </source>
</evidence>
<evidence type="ECO:0000256" key="2">
    <source>
        <dbReference type="ARBA" id="ARBA00007269"/>
    </source>
</evidence>
<sequence>MTQDNPKASEHLPSGSSQTFVRNGIEIEIQPYREESANGDSQQQETAKHSPIDKKESSPLDETLESTILSEIQQGQYICLVCTGEIDQDSTIWSCQECFRVYDLECIKDWALRGSSTNKTNRTWRCPACNHESKTLPKKFTCWCGKVKNPDKNPLMPFSCGNLCNFKYPSCIHKCLNTCHPGKHPVCGASGPVMKCHCGKEKKQLPCIITPYKKGWKCDHPCGKFVCDLNHKCTKGCHGGSCGKCQKKVEYKCYCGDIKLKTKCSKRKPVECVNYQGEKWIGGGSCGKVKKYYYSCGEHYETFTCQPPPRMDHAKCKYSPDVISTCYCGSIQVDSSNRTKCTDPVVECDNVCDKLLPCGCRCQFKCHSGPCECTSIFDITCECGHEKFSAPCQFFQSGIKIKCHHKCSVLLSCRKHYHRAECCPYEQVALERERAKKKAVRNNLRRTLRDDIMSIEAVHICTQTCNRLKLCGQHQCQAMCHSGPCEVCLESTNEDLVCNCGKTVIPAPVRCGTELVCHEQCTRPTTCGHRPEPHECHNDDVSCPKCTVLVKKRCDCGARSDIPVLCSQERVSCGKMCLVSKKCGHPCLRTCSAKCTQDDDHVSANQCLVKCQKVRKNCPHLCKLKCHFDKVGKSKSCDAVECNESVTIQCECGNLKKTVPCGASLNNLTTIGTILECNESCTAAKRDAKLREAFAVDVPEDEKIIYNDYVLNTFAKQSKWCTRIENIIRTFLEDYNYQISQGIESPKKSYHFPPMTSPQRQFIHELAQSYNLYTESQDQEPKRSVFIVITRLTFVPASTIQNCLDLTQLKQKQQLQIESMTQQQIDDALFNAIIIQDTFFGVTKDDLQNSLAKYHQIGSKDDEDAGEGGDGGDGSGGFTISWLKESTFILYDTTWFQKMDREFESLLEELCTMFRKTLRQNSLAFDCKLCLIDPSVSFVMKIDRRKRVDGDMNGEGLGKKNESKNSFDVLQSDELVIGG</sequence>
<dbReference type="PANTHER" id="PTHR12360">
    <property type="entry name" value="NUCLEAR TRANSCRIPTION FACTOR, X-BOX BINDING 1 NFX1"/>
    <property type="match status" value="1"/>
</dbReference>
<evidence type="ECO:0000259" key="13">
    <source>
        <dbReference type="PROSITE" id="PS50089"/>
    </source>
</evidence>
<dbReference type="InterPro" id="IPR001374">
    <property type="entry name" value="R3H_dom"/>
</dbReference>
<keyword evidence="3" id="KW-0479">Metal-binding</keyword>